<dbReference type="RefSeq" id="WP_343068267.1">
    <property type="nucleotide sequence ID" value="NZ_JACHFE010000004.1"/>
</dbReference>
<accession>A0A840UEZ1</accession>
<dbReference type="InterPro" id="IPR007452">
    <property type="entry name" value="TamB_C"/>
</dbReference>
<dbReference type="GO" id="GO:0009306">
    <property type="term" value="P:protein secretion"/>
    <property type="evidence" value="ECO:0007669"/>
    <property type="project" value="InterPro"/>
</dbReference>
<organism evidence="7 8">
    <name type="scientific">Marinobacter oulmenensis</name>
    <dbReference type="NCBI Taxonomy" id="643747"/>
    <lineage>
        <taxon>Bacteria</taxon>
        <taxon>Pseudomonadati</taxon>
        <taxon>Pseudomonadota</taxon>
        <taxon>Gammaproteobacteria</taxon>
        <taxon>Pseudomonadales</taxon>
        <taxon>Marinobacteraceae</taxon>
        <taxon>Marinobacter</taxon>
    </lineage>
</organism>
<reference evidence="7 8" key="1">
    <citation type="submission" date="2020-08" db="EMBL/GenBank/DDBJ databases">
        <title>Genomic Encyclopedia of Type Strains, Phase IV (KMG-IV): sequencing the most valuable type-strain genomes for metagenomic binning, comparative biology and taxonomic classification.</title>
        <authorList>
            <person name="Goeker M."/>
        </authorList>
    </citation>
    <scope>NUCLEOTIDE SEQUENCE [LARGE SCALE GENOMIC DNA]</scope>
    <source>
        <strain evidence="7 8">DSM 22359</strain>
    </source>
</reference>
<evidence type="ECO:0000256" key="1">
    <source>
        <dbReference type="ARBA" id="ARBA00004167"/>
    </source>
</evidence>
<keyword evidence="3 5" id="KW-1133">Transmembrane helix</keyword>
<sequence>MSEHHPEAGPDHREIAPRRPSGNWWRWPLRIVGLLLFLVVLAVTTIVLALRTDAGTAWVIEQIPGLAVDDGRGSLLGHWQAERLQWQGYGVGVRAVKPDIDWSPSCLLHASLCLERLAAEQVSVTLEDSGESDSTDAPSLPGIDLPISLDIREVRLGTLVVNGSKVWDQLEFRGQASGAALNVERLSYRRQQVQVNAEGRVETRGDWPLDLRLEASLPPPSGEHWRLVLNLSGSVRDVRVNGESKGYLEAALEGGVQPLQPGLPANARLRAPRFRAHDSLPETLTLEDWRLALSGSLAKGFETRSQATLADAAPGIEATVFGQVTLQGVSDLELTLSGPASGDSGQGTGSLTLTGQADWSDGLVASGEARLERFPWYGLVPDMAPPAVQLERARGDLSYRDGVFEGDLQADVDGPTGPAGLEASVTGDRSRVQVTRLVMTSDGGSLRGEGTVTLASSVSWQASAVLEAFNPGYWLPVPEASLDGDVKTEGHTVAGGLPAFSARWDLGGTWQQQTARAEGRLSSEDDNWLLEQFRLVVGDNRIEGRGQYGRSLEADLRAELPQPEQLLPGLSGKLSGDLAVRGSPDQPEGELTLTGSGLRWQDSVLVERADLEARVSRNGRLKGELNARDVRAYGQELSKLSAGIEGSLDDHRLTLEAANPEASLSLRFVGGLDEQFQQWQGVVEQGRIDIPGPDQTWQLTGPADLSVSREGDTTLGAHCWRWQDSSVCAEDQRLWPEPRIEYLVRGLPASALEPLLPADLRWQADLEADIALSMSDQGASGEMHLDAGDGRFEIRVKDDWQQLAHRMFTVDLALSPEQADLQVRLQGPELGDLGLDLAVDPVTEDRQVEGQFRVSDLDLALLQPIAGLETIAGRVNGQVRLSGPLLRPDTRGELALSDGRIFDPSLPMPVEEAFATLRFRGQSADVSGRWQSNDRSNGRVDGSVRWAGEPEFSLTLTGQRLPVTYEPYARIEAAPELDIRFRGGELSITGEVQVPRGEIEIPELPESAVSVSEDEVIVGIEKQEPAIRRLAMDVTVVVGSDRVTFEAFGVTGDLAGTLRIGDNMETRGALRLTNGQYEAFGQELSLRRARVQFVGPLTRPYLDIEAVRTVDTVVAGIRLSGPVDEPETEVFSEPPMSQNEALSYIVLGRPPQGQSDQGQLSRAAISLGLTQASRFTRGIGEELGIRNLVVEAEGSGDEASVVASGDITEDLSLRYAVGIFEPVTTVALRYQLGRYFYLEAASGLAASLDIFYNRDF</sequence>
<dbReference type="PANTHER" id="PTHR36985:SF1">
    <property type="entry name" value="TRANSLOCATION AND ASSEMBLY MODULE SUBUNIT TAMB"/>
    <property type="match status" value="1"/>
</dbReference>
<evidence type="ECO:0000259" key="6">
    <source>
        <dbReference type="Pfam" id="PF04357"/>
    </source>
</evidence>
<dbReference type="PANTHER" id="PTHR36985">
    <property type="entry name" value="TRANSLOCATION AND ASSEMBLY MODULE SUBUNIT TAMB"/>
    <property type="match status" value="1"/>
</dbReference>
<gene>
    <name evidence="7" type="ORF">HNR38_001780</name>
</gene>
<evidence type="ECO:0000256" key="5">
    <source>
        <dbReference type="SAM" id="Phobius"/>
    </source>
</evidence>
<feature type="transmembrane region" description="Helical" evidence="5">
    <location>
        <begin position="27"/>
        <end position="50"/>
    </location>
</feature>
<feature type="domain" description="Translocation and assembly module TamB C-terminal" evidence="6">
    <location>
        <begin position="935"/>
        <end position="1256"/>
    </location>
</feature>
<comment type="subcellular location">
    <subcellularLocation>
        <location evidence="1">Membrane</location>
        <topology evidence="1">Single-pass membrane protein</topology>
    </subcellularLocation>
</comment>
<evidence type="ECO:0000256" key="2">
    <source>
        <dbReference type="ARBA" id="ARBA00022692"/>
    </source>
</evidence>
<protein>
    <submittedName>
        <fullName evidence="7">Translocation and assembly module TamB</fullName>
    </submittedName>
</protein>
<dbReference type="AlphaFoldDB" id="A0A840UEZ1"/>
<evidence type="ECO:0000313" key="7">
    <source>
        <dbReference type="EMBL" id="MBB5321291.1"/>
    </source>
</evidence>
<dbReference type="Proteomes" id="UP000591735">
    <property type="component" value="Unassembled WGS sequence"/>
</dbReference>
<evidence type="ECO:0000256" key="3">
    <source>
        <dbReference type="ARBA" id="ARBA00022989"/>
    </source>
</evidence>
<name>A0A840UEZ1_9GAMM</name>
<comment type="caution">
    <text evidence="7">The sequence shown here is derived from an EMBL/GenBank/DDBJ whole genome shotgun (WGS) entry which is preliminary data.</text>
</comment>
<evidence type="ECO:0000256" key="4">
    <source>
        <dbReference type="ARBA" id="ARBA00023136"/>
    </source>
</evidence>
<keyword evidence="2 5" id="KW-0812">Transmembrane</keyword>
<dbReference type="GO" id="GO:0005886">
    <property type="term" value="C:plasma membrane"/>
    <property type="evidence" value="ECO:0007669"/>
    <property type="project" value="InterPro"/>
</dbReference>
<keyword evidence="8" id="KW-1185">Reference proteome</keyword>
<dbReference type="Pfam" id="PF04357">
    <property type="entry name" value="TamB"/>
    <property type="match status" value="1"/>
</dbReference>
<proteinExistence type="predicted"/>
<dbReference type="EMBL" id="JACHFE010000004">
    <property type="protein sequence ID" value="MBB5321291.1"/>
    <property type="molecule type" value="Genomic_DNA"/>
</dbReference>
<keyword evidence="4 5" id="KW-0472">Membrane</keyword>
<dbReference type="GO" id="GO:0097347">
    <property type="term" value="C:TAM protein secretion complex"/>
    <property type="evidence" value="ECO:0007669"/>
    <property type="project" value="TreeGrafter"/>
</dbReference>
<evidence type="ECO:0000313" key="8">
    <source>
        <dbReference type="Proteomes" id="UP000591735"/>
    </source>
</evidence>